<dbReference type="EMBL" id="LR217698">
    <property type="protein sequence ID" value="VFP78713.1"/>
    <property type="molecule type" value="Genomic_DNA"/>
</dbReference>
<comment type="similarity">
    <text evidence="15">Belongs to the helicase family. UvrD subfamily.</text>
</comment>
<evidence type="ECO:0000256" key="3">
    <source>
        <dbReference type="ARBA" id="ARBA00022741"/>
    </source>
</evidence>
<keyword evidence="2 15" id="KW-0479">Metal-binding</keyword>
<dbReference type="Gene3D" id="3.90.320.10">
    <property type="match status" value="1"/>
</dbReference>
<feature type="binding site" evidence="15">
    <location>
        <position position="964"/>
    </location>
    <ligand>
        <name>Mg(2+)</name>
        <dbReference type="ChEBI" id="CHEBI:18420"/>
    </ligand>
</feature>
<comment type="miscellaneous">
    <text evidence="15">In the RecBCD complex, RecB has a slow 3'-5' helicase, an exonuclease activity and loads RecA onto ssDNA, RecD has a fast 5'-3' helicase activity, while RecC stimulates the ATPase and processivity of the RecB helicase and contributes to recognition of the Chi site.</text>
</comment>
<dbReference type="Pfam" id="PF13361">
    <property type="entry name" value="UvrD_C"/>
    <property type="match status" value="1"/>
</dbReference>
<dbReference type="GO" id="GO:0008854">
    <property type="term" value="F:exodeoxyribonuclease V activity"/>
    <property type="evidence" value="ECO:0007669"/>
    <property type="project" value="UniProtKB-EC"/>
</dbReference>
<comment type="domain">
    <text evidence="15">The C-terminal domain has nuclease activity and interacts with RecD. It interacts with RecA, facilitating its loading onto ssDNA.</text>
</comment>
<dbReference type="Gene3D" id="1.10.3170.10">
    <property type="entry name" value="Recbcd, chain B, domain 2"/>
    <property type="match status" value="1"/>
</dbReference>
<dbReference type="PANTHER" id="PTHR11070">
    <property type="entry name" value="UVRD / RECB / PCRA DNA HELICASE FAMILY MEMBER"/>
    <property type="match status" value="1"/>
</dbReference>
<dbReference type="GO" id="GO:0009338">
    <property type="term" value="C:exodeoxyribonuclease V complex"/>
    <property type="evidence" value="ECO:0007669"/>
    <property type="project" value="TreeGrafter"/>
</dbReference>
<dbReference type="Gene3D" id="3.40.50.300">
    <property type="entry name" value="P-loop containing nucleotide triphosphate hydrolases"/>
    <property type="match status" value="2"/>
</dbReference>
<dbReference type="AlphaFoldDB" id="A0A451CZA9"/>
<dbReference type="PROSITE" id="PS51198">
    <property type="entry name" value="UVRD_HELICASE_ATP_BIND"/>
    <property type="match status" value="1"/>
</dbReference>
<dbReference type="Proteomes" id="UP000294364">
    <property type="component" value="Chromosome"/>
</dbReference>
<dbReference type="GO" id="GO:0003677">
    <property type="term" value="F:DNA binding"/>
    <property type="evidence" value="ECO:0007669"/>
    <property type="project" value="UniProtKB-UniRule"/>
</dbReference>
<keyword evidence="4 15" id="KW-0227">DNA damage</keyword>
<keyword evidence="8 15" id="KW-0067">ATP-binding</keyword>
<comment type="domain">
    <text evidence="15">The N-terminal DNA-binding domain is a ssDNA-dependent ATPase and has ATP-dependent 3'-5' helicase function. This domain interacts with RecC.</text>
</comment>
<proteinExistence type="inferred from homology"/>
<dbReference type="GO" id="GO:0005829">
    <property type="term" value="C:cytosol"/>
    <property type="evidence" value="ECO:0007669"/>
    <property type="project" value="TreeGrafter"/>
</dbReference>
<accession>A0A451CZA9</accession>
<keyword evidence="3 15" id="KW-0547">Nucleotide-binding</keyword>
<evidence type="ECO:0000256" key="1">
    <source>
        <dbReference type="ARBA" id="ARBA00022722"/>
    </source>
</evidence>
<dbReference type="OrthoDB" id="9810135at2"/>
<feature type="region of interest" description="DNA-binding and helicase activity, interacts with RecC" evidence="15">
    <location>
        <begin position="1"/>
        <end position="858"/>
    </location>
</feature>
<evidence type="ECO:0000313" key="20">
    <source>
        <dbReference type="Proteomes" id="UP000294364"/>
    </source>
</evidence>
<evidence type="ECO:0000256" key="14">
    <source>
        <dbReference type="ARBA" id="ARBA00048988"/>
    </source>
</evidence>
<dbReference type="PROSITE" id="PS51217">
    <property type="entry name" value="UVRD_HELICASE_CTER"/>
    <property type="match status" value="1"/>
</dbReference>
<evidence type="ECO:0000259" key="17">
    <source>
        <dbReference type="PROSITE" id="PS51198"/>
    </source>
</evidence>
<dbReference type="InterPro" id="IPR011335">
    <property type="entry name" value="Restrct_endonuc-II-like"/>
</dbReference>
<dbReference type="InterPro" id="IPR027417">
    <property type="entry name" value="P-loop_NTPase"/>
</dbReference>
<dbReference type="CDD" id="cd22352">
    <property type="entry name" value="RecB_C-like"/>
    <property type="match status" value="1"/>
</dbReference>
<comment type="catalytic activity">
    <reaction evidence="15">
        <text>Exonucleolytic cleavage (in the presence of ATP) in either 5'- to 3'- or 3'- to 5'-direction to yield 5'-phosphooligonucleotides.</text>
        <dbReference type="EC" id="3.1.11.5"/>
    </reaction>
</comment>
<dbReference type="GO" id="GO:0000287">
    <property type="term" value="F:magnesium ion binding"/>
    <property type="evidence" value="ECO:0007669"/>
    <property type="project" value="UniProtKB-UniRule"/>
</dbReference>
<dbReference type="SUPFAM" id="SSF52540">
    <property type="entry name" value="P-loop containing nucleoside triphosphate hydrolases"/>
    <property type="match status" value="1"/>
</dbReference>
<comment type="function">
    <text evidence="15">A helicase/nuclease that prepares dsDNA breaks (DSB) for recombinational DNA repair. Binds to DSBs and unwinds DNA via a highly rapid and processive ATP-dependent bidirectional helicase activity. Unwinds dsDNA until it encounters a Chi (crossover hotspot instigator) sequence from the 3' direction. Cuts ssDNA a few nucleotides 3' to the Chi site. The properties and activities of the enzyme are changed at Chi. The Chi-altered holoenzyme produces a long 3'-ssDNA overhang and facilitates RecA-binding to the ssDNA for homologous DNA recombination and repair. Holoenzyme degrades any linearized DNA that is unable to undergo homologous recombination. In the holoenzyme this subunit contributes ATPase, 3'-5' helicase, exonuclease activity and loads RecA onto ssDNA.</text>
</comment>
<dbReference type="EC" id="5.6.2.4" evidence="15"/>
<comment type="subunit">
    <text evidence="15">Heterotrimer of RecB, RecC and RecD. All subunits contribute to DNA-binding. Interacts with RecA.</text>
</comment>
<evidence type="ECO:0000256" key="12">
    <source>
        <dbReference type="ARBA" id="ARBA00023235"/>
    </source>
</evidence>
<dbReference type="InterPro" id="IPR014016">
    <property type="entry name" value="UvrD-like_ATP-bd"/>
</dbReference>
<keyword evidence="11 15" id="KW-0234">DNA repair</keyword>
<comment type="catalytic activity">
    <reaction evidence="14 15">
        <text>ATP + H2O = ADP + phosphate + H(+)</text>
        <dbReference type="Rhea" id="RHEA:13065"/>
        <dbReference type="ChEBI" id="CHEBI:15377"/>
        <dbReference type="ChEBI" id="CHEBI:15378"/>
        <dbReference type="ChEBI" id="CHEBI:30616"/>
        <dbReference type="ChEBI" id="CHEBI:43474"/>
        <dbReference type="ChEBI" id="CHEBI:456216"/>
        <dbReference type="EC" id="5.6.2.4"/>
    </reaction>
</comment>
<feature type="binding site" evidence="16">
    <location>
        <begin position="20"/>
        <end position="27"/>
    </location>
    <ligand>
        <name>ATP</name>
        <dbReference type="ChEBI" id="CHEBI:30616"/>
    </ligand>
</feature>
<dbReference type="SUPFAM" id="SSF52980">
    <property type="entry name" value="Restriction endonuclease-like"/>
    <property type="match status" value="1"/>
</dbReference>
<dbReference type="Gene3D" id="1.10.486.10">
    <property type="entry name" value="PCRA, domain 4"/>
    <property type="match status" value="1"/>
</dbReference>
<keyword evidence="9 15" id="KW-0460">Magnesium</keyword>
<comment type="catalytic activity">
    <reaction evidence="13 15">
        <text>Couples ATP hydrolysis with the unwinding of duplex DNA by translocating in the 3'-5' direction.</text>
        <dbReference type="EC" id="5.6.2.4"/>
    </reaction>
</comment>
<dbReference type="InterPro" id="IPR004586">
    <property type="entry name" value="RecB"/>
</dbReference>
<dbReference type="GO" id="GO:0016887">
    <property type="term" value="F:ATP hydrolysis activity"/>
    <property type="evidence" value="ECO:0007669"/>
    <property type="project" value="RHEA"/>
</dbReference>
<feature type="binding site" evidence="15">
    <location>
        <position position="1087"/>
    </location>
    <ligand>
        <name>Mg(2+)</name>
        <dbReference type="ChEBI" id="CHEBI:18420"/>
    </ligand>
</feature>
<evidence type="ECO:0000256" key="2">
    <source>
        <dbReference type="ARBA" id="ARBA00022723"/>
    </source>
</evidence>
<dbReference type="HAMAP" id="MF_01485">
    <property type="entry name" value="RecB"/>
    <property type="match status" value="1"/>
</dbReference>
<feature type="domain" description="UvrD-like helicase C-terminal" evidence="18">
    <location>
        <begin position="463"/>
        <end position="743"/>
    </location>
</feature>
<keyword evidence="1 15" id="KW-0540">Nuclease</keyword>
<dbReference type="GO" id="GO:0043138">
    <property type="term" value="F:3'-5' DNA helicase activity"/>
    <property type="evidence" value="ECO:0007669"/>
    <property type="project" value="UniProtKB-UniRule"/>
</dbReference>
<evidence type="ECO:0000256" key="13">
    <source>
        <dbReference type="ARBA" id="ARBA00034617"/>
    </source>
</evidence>
<feature type="active site" description="For nuclease activity" evidence="15">
    <location>
        <position position="1087"/>
    </location>
</feature>
<name>A0A451CZA9_9GAMM</name>
<dbReference type="Pfam" id="PF12705">
    <property type="entry name" value="PDDEXK_1"/>
    <property type="match status" value="1"/>
</dbReference>
<dbReference type="NCBIfam" id="TIGR00609">
    <property type="entry name" value="recB"/>
    <property type="match status" value="1"/>
</dbReference>
<evidence type="ECO:0000256" key="7">
    <source>
        <dbReference type="ARBA" id="ARBA00022839"/>
    </source>
</evidence>
<evidence type="ECO:0000256" key="15">
    <source>
        <dbReference type="HAMAP-Rule" id="MF_01485"/>
    </source>
</evidence>
<evidence type="ECO:0000256" key="8">
    <source>
        <dbReference type="ARBA" id="ARBA00022840"/>
    </source>
</evidence>
<feature type="domain" description="UvrD-like helicase ATP-binding" evidence="17">
    <location>
        <begin position="1"/>
        <end position="447"/>
    </location>
</feature>
<evidence type="ECO:0000256" key="10">
    <source>
        <dbReference type="ARBA" id="ARBA00023125"/>
    </source>
</evidence>
<feature type="region of interest" description="Nuclease activity, interacts with RecD and RecA" evidence="15">
    <location>
        <begin position="900"/>
        <end position="1196"/>
    </location>
</feature>
<evidence type="ECO:0000259" key="18">
    <source>
        <dbReference type="PROSITE" id="PS51217"/>
    </source>
</evidence>
<dbReference type="GO" id="GO:0005524">
    <property type="term" value="F:ATP binding"/>
    <property type="evidence" value="ECO:0007669"/>
    <property type="project" value="UniProtKB-UniRule"/>
</dbReference>
<evidence type="ECO:0000313" key="19">
    <source>
        <dbReference type="EMBL" id="VFP78713.1"/>
    </source>
</evidence>
<evidence type="ECO:0000256" key="16">
    <source>
        <dbReference type="PROSITE-ProRule" id="PRU00560"/>
    </source>
</evidence>
<keyword evidence="10 15" id="KW-0238">DNA-binding</keyword>
<evidence type="ECO:0000256" key="6">
    <source>
        <dbReference type="ARBA" id="ARBA00022806"/>
    </source>
</evidence>
<keyword evidence="5 15" id="KW-0378">Hydrolase</keyword>
<dbReference type="InterPro" id="IPR014017">
    <property type="entry name" value="DNA_helicase_UvrD-like_C"/>
</dbReference>
<evidence type="ECO:0000256" key="9">
    <source>
        <dbReference type="ARBA" id="ARBA00022842"/>
    </source>
</evidence>
<comment type="cofactor">
    <cofactor evidence="15">
        <name>Mg(2+)</name>
        <dbReference type="ChEBI" id="CHEBI:18420"/>
    </cofactor>
    <text evidence="15">Binds 1 Mg(2+) ion per subunit.</text>
</comment>
<evidence type="ECO:0000256" key="11">
    <source>
        <dbReference type="ARBA" id="ARBA00023204"/>
    </source>
</evidence>
<evidence type="ECO:0000256" key="4">
    <source>
        <dbReference type="ARBA" id="ARBA00022763"/>
    </source>
</evidence>
<dbReference type="RefSeq" id="WP_157992023.1">
    <property type="nucleotide sequence ID" value="NZ_LR217698.1"/>
</dbReference>
<dbReference type="PANTHER" id="PTHR11070:SF23">
    <property type="entry name" value="RECBCD ENZYME SUBUNIT RECB"/>
    <property type="match status" value="1"/>
</dbReference>
<gene>
    <name evidence="15 19" type="primary">recB</name>
    <name evidence="19" type="ORF">ERCICURT3053_349</name>
</gene>
<protein>
    <recommendedName>
        <fullName evidence="15">RecBCD enzyme subunit RecB</fullName>
        <ecNumber evidence="15">3.1.11.5</ecNumber>
        <ecNumber evidence="15">5.6.2.4</ecNumber>
    </recommendedName>
    <alternativeName>
        <fullName evidence="15">DNA 3'-5' helicase subunit RecB</fullName>
    </alternativeName>
    <alternativeName>
        <fullName evidence="15">Exonuclease V subunit RecB</fullName>
        <shortName evidence="15">ExoV subunit RecB</shortName>
    </alternativeName>
    <alternativeName>
        <fullName evidence="15">Helicase/nuclease RecBCD subunit RecB</fullName>
    </alternativeName>
</protein>
<dbReference type="InterPro" id="IPR011604">
    <property type="entry name" value="PDDEXK-like_dom_sf"/>
</dbReference>
<dbReference type="InterPro" id="IPR038726">
    <property type="entry name" value="PDDEXK_AddAB-type"/>
</dbReference>
<sequence length="1196" mass="139458">MSMNLQPLSLPLYGERLIEASAGTGKTFTIGLLYLRLLLGLGREEDFIRPLSVQEILVVTFTDSATAELRRRIYCNIHELRIACLSGQSINPFFIELMSQITNLSDAASTLLIAEKNMYQASIFTIHGFCKRMLHFYSFEIGFLFHQKLLVDETSIQRQAVIDFWRRFFYPLSLSVVRVVRQLWMGPEELFKELSPWLCRKSLIPYQLLEPNISIVQRYQEIISEIQELKKEWLTLDNLFELITSSGIDPRSYNHKNLHLWLEKITLWAQTPTTDYFVPKELAHFSQKILLNKSKKGPPPHHSVFKNIEIFLACPPLVSLRQYIITHARQEVDCFVRKEKSLCAQIGFDDLLEELDRALHKKNGEVLSGMVRQQYPAVMIDEFQDTDPKQYHIFRTIYHEQPDIVLLLIGDPKQAIYTFRGADILTYIKARSEVNAHYTLDTNWRSSEAMVTVVNQLFLRKKNPFLFSEIPFISVKSAPQNHDLQCSIQSKIHPAITFCLQPGEGIGIFDYHQFMADKCAESIRHWLDKGERGQMLIGNKKTKRPIKASDITVLVRNRNEASIIKEALNRLSIPSVYLSNQDSIYRTLEAREIVYFLQAASHPWKESLLLSSLATSLFNVNAETIDELKGNDISWRSIVEEFICYDKHWKNHGILSMIHFFIRKRQIAENLLVSDNGERRLVNLLHLGEVLQEASIIRHSQKTLIRWLVEKLGQPDSKTPVEKIRLENDGHLIQITTIHKSKGLQYPLVWLPFASDFHDLKNNYYHNVQSLIQPLDVSQDLHNQEIEEKNRLAEDLRLLYVALTRSIFHCSIGITPIFKGRRKKQGKSDLHRSALGYLIQNGIPSNATSLRLKLQELNSNLIELDESRAIKSKRWRTYKAYDLKTSFSNRHKLSRLISNDWRMTSYSDLQKKNQNIKTVMINSLPYSSFVFNKKEERNSEKKTVDLDFTSHTFPRGSSSGIFLHKLLENLEFDAPLNERWLLRQLRCQGLSDQWQEAMYNWIKNILHTPLNETGVSLSQLSRSIRQVELQFYLPISRLLTDKALNNVIKHDPLSATCPPLVFYKRTGILQGTIDLVFFWDNRYYLVDYKSNWLGNKNSAYTKQAMHEVMQVHRYDIQYQIYALALHRHLRCSIKEYDYKQHFGGIIYLFLRGLDGTKGSYGIYRVYLDSKFMNSIDDLFFHEKKIRRNLDGLIKYN</sequence>
<dbReference type="EC" id="3.1.11.5" evidence="15"/>
<feature type="binding site" evidence="15">
    <location>
        <position position="1074"/>
    </location>
    <ligand>
        <name>Mg(2+)</name>
        <dbReference type="ChEBI" id="CHEBI:18420"/>
    </ligand>
</feature>
<reference evidence="19 20" key="1">
    <citation type="submission" date="2019-02" db="EMBL/GenBank/DDBJ databases">
        <authorList>
            <person name="Manzano-Marin A."/>
            <person name="Manzano-Marin A."/>
        </authorList>
    </citation>
    <scope>NUCLEOTIDE SEQUENCE [LARGE SCALE GENOMIC DNA]</scope>
    <source>
        <strain evidence="19 20">ErCicurtihirsuta</strain>
    </source>
</reference>
<dbReference type="Pfam" id="PF00580">
    <property type="entry name" value="UvrD-helicase"/>
    <property type="match status" value="1"/>
</dbReference>
<organism evidence="19 20">
    <name type="scientific">Candidatus Erwinia haradaeae</name>
    <dbReference type="NCBI Taxonomy" id="1922217"/>
    <lineage>
        <taxon>Bacteria</taxon>
        <taxon>Pseudomonadati</taxon>
        <taxon>Pseudomonadota</taxon>
        <taxon>Gammaproteobacteria</taxon>
        <taxon>Enterobacterales</taxon>
        <taxon>Erwiniaceae</taxon>
        <taxon>Erwinia</taxon>
    </lineage>
</organism>
<keyword evidence="6 15" id="KW-0347">Helicase</keyword>
<keyword evidence="12 15" id="KW-0413">Isomerase</keyword>
<evidence type="ECO:0000256" key="5">
    <source>
        <dbReference type="ARBA" id="ARBA00022801"/>
    </source>
</evidence>
<dbReference type="GO" id="GO:0000724">
    <property type="term" value="P:double-strand break repair via homologous recombination"/>
    <property type="evidence" value="ECO:0007669"/>
    <property type="project" value="UniProtKB-UniRule"/>
</dbReference>
<keyword evidence="7 15" id="KW-0269">Exonuclease</keyword>
<dbReference type="InterPro" id="IPR000212">
    <property type="entry name" value="DNA_helicase_UvrD/REP"/>
</dbReference>